<gene>
    <name evidence="1" type="ORF">F7R21_00290</name>
</gene>
<dbReference type="GeneID" id="99787915"/>
<dbReference type="EMBL" id="VZOJ01000001">
    <property type="protein sequence ID" value="KAB0644793.1"/>
    <property type="molecule type" value="Genomic_DNA"/>
</dbReference>
<organism evidence="1 2">
    <name type="scientific">Burkholderia latens</name>
    <dbReference type="NCBI Taxonomy" id="488446"/>
    <lineage>
        <taxon>Bacteria</taxon>
        <taxon>Pseudomonadati</taxon>
        <taxon>Pseudomonadota</taxon>
        <taxon>Betaproteobacteria</taxon>
        <taxon>Burkholderiales</taxon>
        <taxon>Burkholderiaceae</taxon>
        <taxon>Burkholderia</taxon>
        <taxon>Burkholderia cepacia complex</taxon>
    </lineage>
</organism>
<accession>A0A6H9SXX5</accession>
<protein>
    <submittedName>
        <fullName evidence="1">Uncharacterized protein</fullName>
    </submittedName>
</protein>
<evidence type="ECO:0000313" key="1">
    <source>
        <dbReference type="EMBL" id="KAB0644793.1"/>
    </source>
</evidence>
<sequence length="91" mass="10579">MPLGDACVDAILQHWRDREQDLYAAAAHLPLGLPQVAPPVIPPTSRAREKFDESAGMANRRPYRRWRATLYVVRVDSRSERLRICSRRRRI</sequence>
<keyword evidence="2" id="KW-1185">Reference proteome</keyword>
<name>A0A6H9SXX5_9BURK</name>
<dbReference type="OrthoDB" id="8610787at2"/>
<evidence type="ECO:0000313" key="2">
    <source>
        <dbReference type="Proteomes" id="UP000430232"/>
    </source>
</evidence>
<dbReference type="AlphaFoldDB" id="A0A6H9SXX5"/>
<dbReference type="Proteomes" id="UP000430232">
    <property type="component" value="Unassembled WGS sequence"/>
</dbReference>
<reference evidence="1 2" key="1">
    <citation type="submission" date="2019-09" db="EMBL/GenBank/DDBJ databases">
        <title>Draft genome sequences of 48 bacterial type strains from the CCUG.</title>
        <authorList>
            <person name="Tunovic T."/>
            <person name="Pineiro-Iglesias B."/>
            <person name="Unosson C."/>
            <person name="Inganas E."/>
            <person name="Ohlen M."/>
            <person name="Cardew S."/>
            <person name="Jensie-Markopoulos S."/>
            <person name="Salva-Serra F."/>
            <person name="Jaen-Luchoro D."/>
            <person name="Karlsson R."/>
            <person name="Svensson-Stadler L."/>
            <person name="Chun J."/>
            <person name="Moore E."/>
        </authorList>
    </citation>
    <scope>NUCLEOTIDE SEQUENCE [LARGE SCALE GENOMIC DNA]</scope>
    <source>
        <strain evidence="1 2">CCUG 54555</strain>
    </source>
</reference>
<comment type="caution">
    <text evidence="1">The sequence shown here is derived from an EMBL/GenBank/DDBJ whole genome shotgun (WGS) entry which is preliminary data.</text>
</comment>
<proteinExistence type="predicted"/>
<dbReference type="RefSeq" id="WP_151062322.1">
    <property type="nucleotide sequence ID" value="NZ_CABVPL010000003.1"/>
</dbReference>